<dbReference type="PANTHER" id="PTHR32432">
    <property type="entry name" value="CELL DIVISION PROTEIN FTSA-RELATED"/>
    <property type="match status" value="1"/>
</dbReference>
<comment type="similarity">
    <text evidence="5 6">Belongs to the FtsA/MreB family.</text>
</comment>
<dbReference type="Gene3D" id="3.30.420.40">
    <property type="match status" value="1"/>
</dbReference>
<comment type="subcellular location">
    <subcellularLocation>
        <location evidence="5">Cell membrane</location>
        <topology evidence="5">Peripheral membrane protein</topology>
        <orientation evidence="5">Cytoplasmic side</orientation>
    </subcellularLocation>
    <text evidence="5">Localizes to the Z ring in an FtsZ-dependent manner. Targeted to the membrane through a conserved C-terminal amphipathic helix.</text>
</comment>
<dbReference type="SMART" id="SM00842">
    <property type="entry name" value="FtsA"/>
    <property type="match status" value="1"/>
</dbReference>
<dbReference type="CDD" id="cd24048">
    <property type="entry name" value="ASKHA_NBD_FtsA"/>
    <property type="match status" value="1"/>
</dbReference>
<dbReference type="NCBIfam" id="TIGR01174">
    <property type="entry name" value="ftsA"/>
    <property type="match status" value="1"/>
</dbReference>
<dbReference type="Pfam" id="PF02491">
    <property type="entry name" value="SHS2_FTSA"/>
    <property type="match status" value="1"/>
</dbReference>
<dbReference type="PANTHER" id="PTHR32432:SF4">
    <property type="entry name" value="CELL DIVISION PROTEIN FTSA"/>
    <property type="match status" value="1"/>
</dbReference>
<keyword evidence="1 5" id="KW-1003">Cell membrane</keyword>
<keyword evidence="2 5" id="KW-0132">Cell division</keyword>
<dbReference type="InterPro" id="IPR003494">
    <property type="entry name" value="SHS2_FtsA"/>
</dbReference>
<dbReference type="SUPFAM" id="SSF53067">
    <property type="entry name" value="Actin-like ATPase domain"/>
    <property type="match status" value="2"/>
</dbReference>
<dbReference type="PIRSF" id="PIRSF003101">
    <property type="entry name" value="FtsA"/>
    <property type="match status" value="1"/>
</dbReference>
<gene>
    <name evidence="5 8" type="primary">ftsA</name>
    <name evidence="8" type="ORF">F4Y08_00285</name>
</gene>
<comment type="subunit">
    <text evidence="5">Self-interacts. Interacts with FtsZ.</text>
</comment>
<reference evidence="8" key="1">
    <citation type="submission" date="2019-09" db="EMBL/GenBank/DDBJ databases">
        <title>Characterisation of the sponge microbiome using genome-centric metagenomics.</title>
        <authorList>
            <person name="Engelberts J.P."/>
            <person name="Robbins S.J."/>
            <person name="De Goeij J.M."/>
            <person name="Aranda M."/>
            <person name="Bell S.C."/>
            <person name="Webster N.S."/>
        </authorList>
    </citation>
    <scope>NUCLEOTIDE SEQUENCE</scope>
    <source>
        <strain evidence="8">SB0662_bin_9</strain>
    </source>
</reference>
<dbReference type="InterPro" id="IPR020823">
    <property type="entry name" value="Cell_div_FtsA"/>
</dbReference>
<dbReference type="GO" id="GO:0032153">
    <property type="term" value="C:cell division site"/>
    <property type="evidence" value="ECO:0007669"/>
    <property type="project" value="UniProtKB-UniRule"/>
</dbReference>
<organism evidence="8">
    <name type="scientific">Caldilineaceae bacterium SB0662_bin_9</name>
    <dbReference type="NCBI Taxonomy" id="2605258"/>
    <lineage>
        <taxon>Bacteria</taxon>
        <taxon>Bacillati</taxon>
        <taxon>Chloroflexota</taxon>
        <taxon>Caldilineae</taxon>
        <taxon>Caldilineales</taxon>
        <taxon>Caldilineaceae</taxon>
    </lineage>
</organism>
<dbReference type="EMBL" id="VXPY01000002">
    <property type="protein sequence ID" value="MYD88767.1"/>
    <property type="molecule type" value="Genomic_DNA"/>
</dbReference>
<dbReference type="InterPro" id="IPR050696">
    <property type="entry name" value="FtsA/MreB"/>
</dbReference>
<dbReference type="AlphaFoldDB" id="A0A6B1DNA0"/>
<comment type="function">
    <text evidence="5 6">Cell division protein that is involved in the assembly of the Z ring. May serve as a membrane anchor for the Z ring.</text>
</comment>
<keyword evidence="4 5" id="KW-0131">Cell cycle</keyword>
<comment type="caution">
    <text evidence="8">The sequence shown here is derived from an EMBL/GenBank/DDBJ whole genome shotgun (WGS) entry which is preliminary data.</text>
</comment>
<sequence>MRAMADRSTICAIEIGNAKTCAAIAVHEPRGGYTVIDGWGQSETEGLQQGSVTDMRAVEASLSEALAAAEQMSGTTVRSALVSLSGSHLTTLSSRARIPASRNEPVGEALMEQVLRKARQIKVRPDQQIVQALPGSWTIDDEYQVREPAGMHAGHLGVEARLVTGSSAAISNQLACLAALDVQVENLVPSALASARAVLTREEMDMGVVLVDIGAGTTDFAVYARGRFQVAGALNLGGNDLTRELAHSLHCPSRVAEQLKITHGSAMELSSGLAGEVTAEVFGDQRHISVSTRHLCQVLHQRIGQLWDRLDRHLVKAECRRLIPAGLVLTGGGSLLPRIADSCRARFRLPVRTGTVPPSIPVRDLTAEVRSPEFATISGLLLWGLEAHRPAQPAEGQARPEPARGWIRSLRTVVAGFLPG</sequence>
<dbReference type="Pfam" id="PF14450">
    <property type="entry name" value="FtsA"/>
    <property type="match status" value="1"/>
</dbReference>
<proteinExistence type="inferred from homology"/>
<evidence type="ECO:0000256" key="6">
    <source>
        <dbReference type="PIRNR" id="PIRNR003101"/>
    </source>
</evidence>
<feature type="domain" description="SHS2" evidence="7">
    <location>
        <begin position="10"/>
        <end position="198"/>
    </location>
</feature>
<evidence type="ECO:0000256" key="2">
    <source>
        <dbReference type="ARBA" id="ARBA00022618"/>
    </source>
</evidence>
<evidence type="ECO:0000256" key="1">
    <source>
        <dbReference type="ARBA" id="ARBA00022475"/>
    </source>
</evidence>
<dbReference type="GO" id="GO:0043093">
    <property type="term" value="P:FtsZ-dependent cytokinesis"/>
    <property type="evidence" value="ECO:0007669"/>
    <property type="project" value="UniProtKB-UniRule"/>
</dbReference>
<evidence type="ECO:0000259" key="7">
    <source>
        <dbReference type="SMART" id="SM00842"/>
    </source>
</evidence>
<dbReference type="GO" id="GO:0009898">
    <property type="term" value="C:cytoplasmic side of plasma membrane"/>
    <property type="evidence" value="ECO:0007669"/>
    <property type="project" value="UniProtKB-UniRule"/>
</dbReference>
<evidence type="ECO:0000313" key="8">
    <source>
        <dbReference type="EMBL" id="MYD88767.1"/>
    </source>
</evidence>
<evidence type="ECO:0000256" key="4">
    <source>
        <dbReference type="ARBA" id="ARBA00023306"/>
    </source>
</evidence>
<protein>
    <recommendedName>
        <fullName evidence="5 6">Cell division protein FtsA</fullName>
    </recommendedName>
</protein>
<dbReference type="InterPro" id="IPR043129">
    <property type="entry name" value="ATPase_NBD"/>
</dbReference>
<evidence type="ECO:0000256" key="5">
    <source>
        <dbReference type="HAMAP-Rule" id="MF_02033"/>
    </source>
</evidence>
<evidence type="ECO:0000256" key="3">
    <source>
        <dbReference type="ARBA" id="ARBA00023136"/>
    </source>
</evidence>
<accession>A0A6B1DNA0</accession>
<dbReference type="HAMAP" id="MF_02033">
    <property type="entry name" value="FtsA"/>
    <property type="match status" value="1"/>
</dbReference>
<name>A0A6B1DNA0_9CHLR</name>
<keyword evidence="3 5" id="KW-0472">Membrane</keyword>